<dbReference type="InterPro" id="IPR006260">
    <property type="entry name" value="TonB/TolA_C"/>
</dbReference>
<reference evidence="7 8" key="1">
    <citation type="journal article" date="2017" name="DNA Res.">
        <title>Complete genome sequence and expression profile of the commercial lytic enzyme producer Lysobacter enzymogenes M497-1.</title>
        <authorList>
            <person name="Takami H."/>
            <person name="Toyoda A."/>
            <person name="Uchiyama I."/>
            <person name="Itoh T."/>
            <person name="Takaki Y."/>
            <person name="Arai W."/>
            <person name="Nishi S."/>
            <person name="Kawai M."/>
            <person name="Shinya K."/>
            <person name="Ikeda H."/>
        </authorList>
    </citation>
    <scope>NUCLEOTIDE SEQUENCE [LARGE SCALE GENOMIC DNA]</scope>
    <source>
        <strain evidence="7 8">M497-1</strain>
    </source>
</reference>
<dbReference type="EMBL" id="AP014940">
    <property type="protein sequence ID" value="BAV96518.1"/>
    <property type="molecule type" value="Genomic_DNA"/>
</dbReference>
<evidence type="ECO:0000259" key="6">
    <source>
        <dbReference type="Pfam" id="PF03544"/>
    </source>
</evidence>
<comment type="subcellular location">
    <subcellularLocation>
        <location evidence="1">Membrane</location>
        <topology evidence="1">Single-pass membrane protein</topology>
    </subcellularLocation>
</comment>
<evidence type="ECO:0000256" key="1">
    <source>
        <dbReference type="ARBA" id="ARBA00004167"/>
    </source>
</evidence>
<feature type="chain" id="PRO_5043459782" description="TonB C-terminal domain-containing protein" evidence="5">
    <location>
        <begin position="22"/>
        <end position="220"/>
    </location>
</feature>
<organism evidence="7 8">
    <name type="scientific">Lysobacter enzymogenes</name>
    <dbReference type="NCBI Taxonomy" id="69"/>
    <lineage>
        <taxon>Bacteria</taxon>
        <taxon>Pseudomonadati</taxon>
        <taxon>Pseudomonadota</taxon>
        <taxon>Gammaproteobacteria</taxon>
        <taxon>Lysobacterales</taxon>
        <taxon>Lysobacteraceae</taxon>
        <taxon>Lysobacter</taxon>
    </lineage>
</organism>
<evidence type="ECO:0000256" key="2">
    <source>
        <dbReference type="ARBA" id="ARBA00022692"/>
    </source>
</evidence>
<dbReference type="KEGG" id="lem:LEN_1031"/>
<protein>
    <recommendedName>
        <fullName evidence="6">TonB C-terminal domain-containing protein</fullName>
    </recommendedName>
</protein>
<evidence type="ECO:0000256" key="5">
    <source>
        <dbReference type="SAM" id="SignalP"/>
    </source>
</evidence>
<dbReference type="GO" id="GO:0016020">
    <property type="term" value="C:membrane"/>
    <property type="evidence" value="ECO:0007669"/>
    <property type="project" value="UniProtKB-SubCell"/>
</dbReference>
<proteinExistence type="predicted"/>
<keyword evidence="5" id="KW-0732">Signal</keyword>
<dbReference type="Pfam" id="PF03544">
    <property type="entry name" value="TonB_C"/>
    <property type="match status" value="1"/>
</dbReference>
<dbReference type="SUPFAM" id="SSF74653">
    <property type="entry name" value="TolA/TonB C-terminal domain"/>
    <property type="match status" value="1"/>
</dbReference>
<dbReference type="GO" id="GO:0055085">
    <property type="term" value="P:transmembrane transport"/>
    <property type="evidence" value="ECO:0007669"/>
    <property type="project" value="InterPro"/>
</dbReference>
<name>A0AAU9AJG5_LYSEN</name>
<gene>
    <name evidence="7" type="ORF">LEN_1031</name>
</gene>
<keyword evidence="3" id="KW-1133">Transmembrane helix</keyword>
<feature type="domain" description="TonB C-terminal" evidence="6">
    <location>
        <begin position="138"/>
        <end position="207"/>
    </location>
</feature>
<dbReference type="AlphaFoldDB" id="A0AAU9AJG5"/>
<evidence type="ECO:0000313" key="8">
    <source>
        <dbReference type="Proteomes" id="UP000218824"/>
    </source>
</evidence>
<evidence type="ECO:0000256" key="4">
    <source>
        <dbReference type="ARBA" id="ARBA00023136"/>
    </source>
</evidence>
<accession>A0AAU9AJG5</accession>
<dbReference type="NCBIfam" id="TIGR01352">
    <property type="entry name" value="tonB_Cterm"/>
    <property type="match status" value="1"/>
</dbReference>
<dbReference type="Proteomes" id="UP000218824">
    <property type="component" value="Chromosome"/>
</dbReference>
<evidence type="ECO:0000313" key="7">
    <source>
        <dbReference type="EMBL" id="BAV96518.1"/>
    </source>
</evidence>
<feature type="signal peptide" evidence="5">
    <location>
        <begin position="1"/>
        <end position="21"/>
    </location>
</feature>
<keyword evidence="2" id="KW-0812">Transmembrane</keyword>
<sequence>MAKPLLRSAALGWLACVSVHAAEAPPGGDSAAPVIEYKTLTPAEAKEAIVVAPPSPPSPSSRPDFSQDIGMTETYYIPACQMGMQGGKYRASWREISDFHARNRVAWLSDHDRYGAPDWYAQPGSRAPEPDNRPDAAYPAAAGEKVGEVVVKVIIDAKGRTRDAIVICSNDTVFDAPALAFARKVAFKPALRDGRPVADYGNVSMRFYPDGPKYGFRRHK</sequence>
<dbReference type="Gene3D" id="3.30.1150.10">
    <property type="match status" value="1"/>
</dbReference>
<dbReference type="GeneID" id="83062920"/>
<dbReference type="InterPro" id="IPR037682">
    <property type="entry name" value="TonB_C"/>
</dbReference>
<dbReference type="RefSeq" id="WP_096376909.1">
    <property type="nucleotide sequence ID" value="NZ_AP014940.1"/>
</dbReference>
<evidence type="ECO:0000256" key="3">
    <source>
        <dbReference type="ARBA" id="ARBA00022989"/>
    </source>
</evidence>
<keyword evidence="4" id="KW-0472">Membrane</keyword>